<keyword evidence="1" id="KW-0732">Signal</keyword>
<evidence type="ECO:0000313" key="3">
    <source>
        <dbReference type="Proteomes" id="UP000256424"/>
    </source>
</evidence>
<feature type="chain" id="PRO_5017615074" description="Outer membrane beta-barrel protein" evidence="1">
    <location>
        <begin position="19"/>
        <end position="274"/>
    </location>
</feature>
<dbReference type="RefSeq" id="WP_104763481.1">
    <property type="nucleotide sequence ID" value="NZ_FZPM01000025.1"/>
</dbReference>
<evidence type="ECO:0008006" key="4">
    <source>
        <dbReference type="Google" id="ProtNLM"/>
    </source>
</evidence>
<comment type="caution">
    <text evidence="2">The sequence shown here is derived from an EMBL/GenBank/DDBJ whole genome shotgun (WGS) entry which is preliminary data.</text>
</comment>
<reference evidence="2 3" key="1">
    <citation type="submission" date="2018-04" db="EMBL/GenBank/DDBJ databases">
        <title>Novel Campyloabacter and Helicobacter Species and Strains.</title>
        <authorList>
            <person name="Mannion A.J."/>
            <person name="Shen Z."/>
            <person name="Fox J.G."/>
        </authorList>
    </citation>
    <scope>NUCLEOTIDE SEQUENCE [LARGE SCALE GENOMIC DNA]</scope>
    <source>
        <strain evidence="2 3">MIT 97-5075</strain>
    </source>
</reference>
<dbReference type="OrthoDB" id="5329653at2"/>
<keyword evidence="3" id="KW-1185">Reference proteome</keyword>
<dbReference type="AlphaFoldDB" id="A0A3D8IWR0"/>
<name>A0A3D8IWR0_9HELI</name>
<organism evidence="2 3">
    <name type="scientific">Helicobacter aurati</name>
    <dbReference type="NCBI Taxonomy" id="137778"/>
    <lineage>
        <taxon>Bacteria</taxon>
        <taxon>Pseudomonadati</taxon>
        <taxon>Campylobacterota</taxon>
        <taxon>Epsilonproteobacteria</taxon>
        <taxon>Campylobacterales</taxon>
        <taxon>Helicobacteraceae</taxon>
        <taxon>Helicobacter</taxon>
    </lineage>
</organism>
<evidence type="ECO:0000256" key="1">
    <source>
        <dbReference type="SAM" id="SignalP"/>
    </source>
</evidence>
<sequence length="274" mass="31016">MSKWLLLVLFVFSFPASAYQCKESSCSDIRWGLGTFYNRFDFSANPEFNNVGGYFAASLGKYWKWFALSANVNLGIGSTNITSNIDTTTKKDVNGFITFGYFMGANLGSLQTPFLLSLALHVDWHDLAWNNTEHKLSMSMPFIGFNAAGHVSVHQNIDIEYQAGYSYLFSGHYVDRHGYANRSTLNGGHRFEAAIGMLYKRNANNFIQLETENKVDFYLRFKGIYYQIGASDSVIINSQASNYPASANFMLLLEFGIASNFNYYKYSKYSQVLK</sequence>
<protein>
    <recommendedName>
        <fullName evidence="4">Outer membrane beta-barrel protein</fullName>
    </recommendedName>
</protein>
<dbReference type="EMBL" id="NXLW01000028">
    <property type="protein sequence ID" value="RDU69719.1"/>
    <property type="molecule type" value="Genomic_DNA"/>
</dbReference>
<proteinExistence type="predicted"/>
<feature type="signal peptide" evidence="1">
    <location>
        <begin position="1"/>
        <end position="18"/>
    </location>
</feature>
<gene>
    <name evidence="2" type="ORF">CQA66_08910</name>
</gene>
<dbReference type="Proteomes" id="UP000256424">
    <property type="component" value="Unassembled WGS sequence"/>
</dbReference>
<accession>A0A3D8IWR0</accession>
<evidence type="ECO:0000313" key="2">
    <source>
        <dbReference type="EMBL" id="RDU69719.1"/>
    </source>
</evidence>